<comment type="caution">
    <text evidence="1">The sequence shown here is derived from an EMBL/GenBank/DDBJ whole genome shotgun (WGS) entry which is preliminary data.</text>
</comment>
<evidence type="ECO:0000313" key="2">
    <source>
        <dbReference type="Proteomes" id="UP000630615"/>
    </source>
</evidence>
<keyword evidence="2" id="KW-1185">Reference proteome</keyword>
<proteinExistence type="predicted"/>
<dbReference type="EMBL" id="BMKI01000026">
    <property type="protein sequence ID" value="GGD05706.1"/>
    <property type="molecule type" value="Genomic_DNA"/>
</dbReference>
<sequence>MGLLDTLSNIKKEGFDPKKDKVATNSKLDSGTYPVRLKSAQADVNKHEQTQLAITLEVVSGKDKNRLEVIYISFDDGLPVFVLEKNGRTLLKLAAMAGIEFTKKDLEDEYTAAMALEKVLGSQFLMNLSITENKKNPNYPYRNYDFGPMEDEINDPFGGTGSTIDISDDDLPF</sequence>
<evidence type="ECO:0000313" key="1">
    <source>
        <dbReference type="EMBL" id="GGD05706.1"/>
    </source>
</evidence>
<reference evidence="2" key="1">
    <citation type="journal article" date="2019" name="Int. J. Syst. Evol. Microbiol.">
        <title>The Global Catalogue of Microorganisms (GCM) 10K type strain sequencing project: providing services to taxonomists for standard genome sequencing and annotation.</title>
        <authorList>
            <consortium name="The Broad Institute Genomics Platform"/>
            <consortium name="The Broad Institute Genome Sequencing Center for Infectious Disease"/>
            <person name="Wu L."/>
            <person name="Ma J."/>
        </authorList>
    </citation>
    <scope>NUCLEOTIDE SEQUENCE [LARGE SCALE GENOMIC DNA]</scope>
    <source>
        <strain evidence="2">CGMCC 1.15942</strain>
    </source>
</reference>
<protein>
    <recommendedName>
        <fullName evidence="3">Single-stranded DNA-binding protein</fullName>
    </recommendedName>
</protein>
<evidence type="ECO:0008006" key="3">
    <source>
        <dbReference type="Google" id="ProtNLM"/>
    </source>
</evidence>
<organism evidence="1 2">
    <name type="scientific">Enterococcus wangshanyuanii</name>
    <dbReference type="NCBI Taxonomy" id="2005703"/>
    <lineage>
        <taxon>Bacteria</taxon>
        <taxon>Bacillati</taxon>
        <taxon>Bacillota</taxon>
        <taxon>Bacilli</taxon>
        <taxon>Lactobacillales</taxon>
        <taxon>Enterococcaceae</taxon>
        <taxon>Enterococcus</taxon>
    </lineage>
</organism>
<dbReference type="RefSeq" id="WP_088269569.1">
    <property type="nucleotide sequence ID" value="NZ_BMKI01000026.1"/>
</dbReference>
<name>A0ABQ1PXB2_9ENTE</name>
<dbReference type="Proteomes" id="UP000630615">
    <property type="component" value="Unassembled WGS sequence"/>
</dbReference>
<accession>A0ABQ1PXB2</accession>
<gene>
    <name evidence="1" type="ORF">GCM10011573_38940</name>
</gene>